<dbReference type="PANTHER" id="PTHR37984">
    <property type="entry name" value="PROTEIN CBG26694"/>
    <property type="match status" value="1"/>
</dbReference>
<dbReference type="InterPro" id="IPR050951">
    <property type="entry name" value="Retrovirus_Pol_polyprotein"/>
</dbReference>
<evidence type="ECO:0000313" key="2">
    <source>
        <dbReference type="EMBL" id="PFX13083.1"/>
    </source>
</evidence>
<feature type="compositionally biased region" description="Basic and acidic residues" evidence="1">
    <location>
        <begin position="38"/>
        <end position="57"/>
    </location>
</feature>
<keyword evidence="3" id="KW-1185">Reference proteome</keyword>
<gene>
    <name evidence="2" type="ORF">AWC38_SpisGene22864</name>
</gene>
<dbReference type="PANTHER" id="PTHR37984:SF5">
    <property type="entry name" value="PROTEIN NYNRIN-LIKE"/>
    <property type="match status" value="1"/>
</dbReference>
<dbReference type="EMBL" id="LSMT01001076">
    <property type="protein sequence ID" value="PFX13083.1"/>
    <property type="molecule type" value="Genomic_DNA"/>
</dbReference>
<feature type="region of interest" description="Disordered" evidence="1">
    <location>
        <begin position="33"/>
        <end position="57"/>
    </location>
</feature>
<evidence type="ECO:0000256" key="1">
    <source>
        <dbReference type="SAM" id="MobiDB-lite"/>
    </source>
</evidence>
<dbReference type="Proteomes" id="UP000225706">
    <property type="component" value="Unassembled WGS sequence"/>
</dbReference>
<reference evidence="3" key="1">
    <citation type="journal article" date="2017" name="bioRxiv">
        <title>Comparative analysis of the genomes of Stylophora pistillata and Acropora digitifera provides evidence for extensive differences between species of corals.</title>
        <authorList>
            <person name="Voolstra C.R."/>
            <person name="Li Y."/>
            <person name="Liew Y.J."/>
            <person name="Baumgarten S."/>
            <person name="Zoccola D."/>
            <person name="Flot J.-F."/>
            <person name="Tambutte S."/>
            <person name="Allemand D."/>
            <person name="Aranda M."/>
        </authorList>
    </citation>
    <scope>NUCLEOTIDE SEQUENCE [LARGE SCALE GENOMIC DNA]</scope>
</reference>
<organism evidence="2 3">
    <name type="scientific">Stylophora pistillata</name>
    <name type="common">Smooth cauliflower coral</name>
    <dbReference type="NCBI Taxonomy" id="50429"/>
    <lineage>
        <taxon>Eukaryota</taxon>
        <taxon>Metazoa</taxon>
        <taxon>Cnidaria</taxon>
        <taxon>Anthozoa</taxon>
        <taxon>Hexacorallia</taxon>
        <taxon>Scleractinia</taxon>
        <taxon>Astrocoeniina</taxon>
        <taxon>Pocilloporidae</taxon>
        <taxon>Stylophora</taxon>
    </lineage>
</organism>
<dbReference type="OrthoDB" id="5966921at2759"/>
<dbReference type="AlphaFoldDB" id="A0A2B4R8C9"/>
<name>A0A2B4R8C9_STYPI</name>
<comment type="caution">
    <text evidence="2">The sequence shown here is derived from an EMBL/GenBank/DDBJ whole genome shotgun (WGS) entry which is preliminary data.</text>
</comment>
<sequence length="740" mass="83310">MNVKDASGRLARWALLLQQYDFEIVHRPAKMHGNADSLSRRPHDTRESNSLPKEEPQVTKIRELERRDLDLSEIIDYLENDILPLDDGAARKLLLMSDSFLNFRQQSRAQFLGLKGMYKDVEHWSESSECSMRKSPRNTKKAPLLLIPVENAFDKVAVDVLGPFPPSNKGNRLIITALEQGLSVLANPMVDVEHSGQDLTVDILLLAPEIADEDSFCVVQHLTPLKFNISAERVVKPPTKDLWETMGYYELGLSRKNLRDHADRLEKMQHRKGEVVRMDIGLESTKNRIDRSESLLNNNSHDLKVKADLHMKNVTAKSSSVPKRPTANNPFVKEAITTESTYLDCGIKTKISPNLLQFDACPSEIKAKRRGNISHQRFCEEINNIYNEVVHFRRNIFNLPSGRGGKHFIEELAFWLKQFDSNSDLNSIALKAFMVLPLVILQKPSATSKSKEHSVATERRLALWRQGDLNMLMKEIRFIQDRRTALAQLKEKHALPAEIKEECLLHGPVDLVQPGTFDLIGEQWIFDSGLKTKGSAGPSGMDAEPILCSKNFAAEGKRLREEIATLTRNLLKFNYHPSLLEGYTAYRLIPLDKNPGVRPIGAGEVLRRIIGKTTSAMFKEIKEAAGPLQVCAGHSAESEPAIHAMKQVFNEEGTDRVLLIDATNAFNQRNRAVAMHNIRITCKEIAIYINNTYWSSSRLFINGGGEILSQEGTTQGDPLAMPWYAINTVHMITSLMASVA</sequence>
<evidence type="ECO:0000313" key="3">
    <source>
        <dbReference type="Proteomes" id="UP000225706"/>
    </source>
</evidence>
<accession>A0A2B4R8C9</accession>
<proteinExistence type="predicted"/>
<protein>
    <submittedName>
        <fullName evidence="2">Uncharacterized protein</fullName>
    </submittedName>
</protein>